<dbReference type="InterPro" id="IPR036019">
    <property type="entry name" value="MscL_channel"/>
</dbReference>
<dbReference type="GO" id="GO:0008381">
    <property type="term" value="F:mechanosensitive monoatomic ion channel activity"/>
    <property type="evidence" value="ECO:0007669"/>
    <property type="project" value="UniProtKB-UniRule"/>
</dbReference>
<reference evidence="11 12" key="1">
    <citation type="submission" date="2018-07" db="EMBL/GenBank/DDBJ databases">
        <title>Pedobacter sp. nov., isolated from soil.</title>
        <authorList>
            <person name="Zhou L.Y."/>
            <person name="Du Z.J."/>
        </authorList>
    </citation>
    <scope>NUCLEOTIDE SEQUENCE [LARGE SCALE GENOMIC DNA]</scope>
    <source>
        <strain evidence="11 12">JDX94</strain>
    </source>
</reference>
<protein>
    <recommendedName>
        <fullName evidence="10">Large-conductance mechanosensitive channel</fullName>
    </recommendedName>
</protein>
<evidence type="ECO:0000313" key="11">
    <source>
        <dbReference type="EMBL" id="RDC55681.1"/>
    </source>
</evidence>
<dbReference type="NCBIfam" id="TIGR00220">
    <property type="entry name" value="mscL"/>
    <property type="match status" value="1"/>
</dbReference>
<dbReference type="InterPro" id="IPR001185">
    <property type="entry name" value="MS_channel"/>
</dbReference>
<dbReference type="GO" id="GO:0005886">
    <property type="term" value="C:plasma membrane"/>
    <property type="evidence" value="ECO:0007669"/>
    <property type="project" value="UniProtKB-SubCell"/>
</dbReference>
<evidence type="ECO:0000256" key="5">
    <source>
        <dbReference type="ARBA" id="ARBA00022692"/>
    </source>
</evidence>
<keyword evidence="4 10" id="KW-1003">Cell membrane</keyword>
<dbReference type="PANTHER" id="PTHR30266:SF2">
    <property type="entry name" value="LARGE-CONDUCTANCE MECHANOSENSITIVE CHANNEL"/>
    <property type="match status" value="1"/>
</dbReference>
<keyword evidence="5 10" id="KW-0812">Transmembrane</keyword>
<dbReference type="EMBL" id="QPKV01000006">
    <property type="protein sequence ID" value="RDC55681.1"/>
    <property type="molecule type" value="Genomic_DNA"/>
</dbReference>
<keyword evidence="7 10" id="KW-0406">Ion transport</keyword>
<dbReference type="InterPro" id="IPR037673">
    <property type="entry name" value="MSC/AndL"/>
</dbReference>
<comment type="caution">
    <text evidence="11">The sequence shown here is derived from an EMBL/GenBank/DDBJ whole genome shotgun (WGS) entry which is preliminary data.</text>
</comment>
<evidence type="ECO:0000256" key="10">
    <source>
        <dbReference type="HAMAP-Rule" id="MF_00115"/>
    </source>
</evidence>
<dbReference type="Proteomes" id="UP000253961">
    <property type="component" value="Unassembled WGS sequence"/>
</dbReference>
<name>A0A369PSQ3_9SPHI</name>
<evidence type="ECO:0000256" key="8">
    <source>
        <dbReference type="ARBA" id="ARBA00023136"/>
    </source>
</evidence>
<organism evidence="11 12">
    <name type="scientific">Pedobacter chinensis</name>
    <dbReference type="NCBI Taxonomy" id="2282421"/>
    <lineage>
        <taxon>Bacteria</taxon>
        <taxon>Pseudomonadati</taxon>
        <taxon>Bacteroidota</taxon>
        <taxon>Sphingobacteriia</taxon>
        <taxon>Sphingobacteriales</taxon>
        <taxon>Sphingobacteriaceae</taxon>
        <taxon>Pedobacter</taxon>
    </lineage>
</organism>
<dbReference type="PRINTS" id="PR01264">
    <property type="entry name" value="MECHCHANNEL"/>
</dbReference>
<keyword evidence="12" id="KW-1185">Reference proteome</keyword>
<evidence type="ECO:0000313" key="12">
    <source>
        <dbReference type="Proteomes" id="UP000253961"/>
    </source>
</evidence>
<dbReference type="RefSeq" id="WP_115403718.1">
    <property type="nucleotide sequence ID" value="NZ_QPKV01000006.1"/>
</dbReference>
<evidence type="ECO:0000256" key="2">
    <source>
        <dbReference type="ARBA" id="ARBA00007254"/>
    </source>
</evidence>
<dbReference type="AlphaFoldDB" id="A0A369PSQ3"/>
<accession>A0A369PSQ3</accession>
<dbReference type="OrthoDB" id="9810350at2"/>
<comment type="caution">
    <text evidence="10">Lacks conserved residue(s) required for the propagation of feature annotation.</text>
</comment>
<comment type="subunit">
    <text evidence="10">Homopentamer.</text>
</comment>
<comment type="subcellular location">
    <subcellularLocation>
        <location evidence="1 10">Cell membrane</location>
        <topology evidence="1 10">Multi-pass membrane protein</topology>
    </subcellularLocation>
</comment>
<keyword evidence="8 10" id="KW-0472">Membrane</keyword>
<sequence length="129" mass="13704">MGFIKEFKEFAVKGNVLDLAVGVIIGAAFGKIVSSLVEDIITPAVLGPALSAAGLEDLSKLTIPGTAIKYGNFLSQVISFIIVAFVLFIIIKAANNLKKKEVIVVVAPPEPTKEEVLLTEIRDLLKAKA</sequence>
<comment type="similarity">
    <text evidence="2 10">Belongs to the MscL family.</text>
</comment>
<dbReference type="SUPFAM" id="SSF81330">
    <property type="entry name" value="Gated mechanosensitive channel"/>
    <property type="match status" value="1"/>
</dbReference>
<evidence type="ECO:0000256" key="9">
    <source>
        <dbReference type="ARBA" id="ARBA00023303"/>
    </source>
</evidence>
<evidence type="ECO:0000256" key="4">
    <source>
        <dbReference type="ARBA" id="ARBA00022475"/>
    </source>
</evidence>
<dbReference type="Gene3D" id="1.10.1200.120">
    <property type="entry name" value="Large-conductance mechanosensitive channel, MscL, domain 1"/>
    <property type="match status" value="1"/>
</dbReference>
<dbReference type="HAMAP" id="MF_00115">
    <property type="entry name" value="MscL"/>
    <property type="match status" value="1"/>
</dbReference>
<comment type="function">
    <text evidence="10">Channel that opens in response to stretch forces in the membrane lipid bilayer. May participate in the regulation of osmotic pressure changes within the cell.</text>
</comment>
<dbReference type="PROSITE" id="PS01327">
    <property type="entry name" value="MSCL"/>
    <property type="match status" value="1"/>
</dbReference>
<evidence type="ECO:0000256" key="3">
    <source>
        <dbReference type="ARBA" id="ARBA00022448"/>
    </source>
</evidence>
<dbReference type="InterPro" id="IPR019823">
    <property type="entry name" value="Mechanosensitive_channel_CS"/>
</dbReference>
<gene>
    <name evidence="10" type="primary">mscL</name>
    <name evidence="11" type="ORF">DU508_15535</name>
</gene>
<evidence type="ECO:0000256" key="7">
    <source>
        <dbReference type="ARBA" id="ARBA00023065"/>
    </source>
</evidence>
<keyword evidence="9 10" id="KW-0407">Ion channel</keyword>
<dbReference type="PANTHER" id="PTHR30266">
    <property type="entry name" value="MECHANOSENSITIVE CHANNEL MSCL"/>
    <property type="match status" value="1"/>
</dbReference>
<keyword evidence="6 10" id="KW-1133">Transmembrane helix</keyword>
<dbReference type="NCBIfam" id="NF001843">
    <property type="entry name" value="PRK00567.1-4"/>
    <property type="match status" value="1"/>
</dbReference>
<evidence type="ECO:0000256" key="1">
    <source>
        <dbReference type="ARBA" id="ARBA00004651"/>
    </source>
</evidence>
<evidence type="ECO:0000256" key="6">
    <source>
        <dbReference type="ARBA" id="ARBA00022989"/>
    </source>
</evidence>
<dbReference type="Pfam" id="PF01741">
    <property type="entry name" value="MscL"/>
    <property type="match status" value="1"/>
</dbReference>
<keyword evidence="3 10" id="KW-0813">Transport</keyword>
<feature type="transmembrane region" description="Helical" evidence="10">
    <location>
        <begin position="73"/>
        <end position="91"/>
    </location>
</feature>
<proteinExistence type="inferred from homology"/>